<accession>M3B841</accession>
<dbReference type="VEuPathDB" id="FungiDB:MYCFIDRAFT_171416"/>
<sequence length="629" mass="71710">MWHRRLTAQYSRKYTVPQLRAAIKTRLGYDPPKSKSKEYYANVMIQADYTIFRLLDLPAEMRNQIYRQLLTIGSGKLSTAILRVSKQVHSEARAILYNDNVYKLGISIDHHLDLTHVHRNFKTGNLSVSTADNREQQLREPDFVRMENTAHVARFKHISLTLAFHNRIRIPPKAKDDERMCNIVSRTMSQHLWPLVNFLTISKQLRTLEVVVEQTDVQLSEELMGKALWPLSLLGHGLSIKFVGISDQMANDLRSEVGNTPSPEPGMNTDLLKARSYAQIIEALQQDMADAEYGINATPSQRDQYDLGLSDEMQEGVKSIGKLFNSAEFADAERVNAITKGTKLLQDSIEDKSLPTHLLAIIDKFKRSEGYELRPEHGRASQRSTQHLENQIREWRTQPWWNKKCWHGRHLGFVNSAGTDLATVGIIVPARHDSAIQLGKRMACRKQACLAIEGVGMEPYETGMKRLLEAVGDFVFFSFLRTDQWRVEDDAFSFCMESTDVRDLELHLTIEKIINFMKKTIPKQSDQTPHKPHSHLDPIPDSSHSQHTKHYPLHEPILTPPLQVKGHTTLLGIAKYELQYGGADLLQAIPGHCALAATTHRMSDRNLESLWRRRAERQKSAASIVTAIW</sequence>
<keyword evidence="3" id="KW-1185">Reference proteome</keyword>
<feature type="region of interest" description="Disordered" evidence="1">
    <location>
        <begin position="522"/>
        <end position="549"/>
    </location>
</feature>
<dbReference type="HOGENOM" id="CLU_434838_0_0_1"/>
<reference evidence="2 3" key="1">
    <citation type="journal article" date="2012" name="PLoS Pathog.">
        <title>Diverse lifestyles and strategies of plant pathogenesis encoded in the genomes of eighteen Dothideomycetes fungi.</title>
        <authorList>
            <person name="Ohm R.A."/>
            <person name="Feau N."/>
            <person name="Henrissat B."/>
            <person name="Schoch C.L."/>
            <person name="Horwitz B.A."/>
            <person name="Barry K.W."/>
            <person name="Condon B.J."/>
            <person name="Copeland A.C."/>
            <person name="Dhillon B."/>
            <person name="Glaser F."/>
            <person name="Hesse C.N."/>
            <person name="Kosti I."/>
            <person name="LaButti K."/>
            <person name="Lindquist E.A."/>
            <person name="Lucas S."/>
            <person name="Salamov A.A."/>
            <person name="Bradshaw R.E."/>
            <person name="Ciuffetti L."/>
            <person name="Hamelin R.C."/>
            <person name="Kema G.H.J."/>
            <person name="Lawrence C."/>
            <person name="Scott J.A."/>
            <person name="Spatafora J.W."/>
            <person name="Turgeon B.G."/>
            <person name="de Wit P.J.G.M."/>
            <person name="Zhong S."/>
            <person name="Goodwin S.B."/>
            <person name="Grigoriev I.V."/>
        </authorList>
    </citation>
    <scope>NUCLEOTIDE SEQUENCE [LARGE SCALE GENOMIC DNA]</scope>
    <source>
        <strain evidence="2 3">CIRAD86</strain>
    </source>
</reference>
<dbReference type="OrthoDB" id="3636244at2759"/>
<evidence type="ECO:0000256" key="1">
    <source>
        <dbReference type="SAM" id="MobiDB-lite"/>
    </source>
</evidence>
<evidence type="ECO:0008006" key="4">
    <source>
        <dbReference type="Google" id="ProtNLM"/>
    </source>
</evidence>
<evidence type="ECO:0000313" key="2">
    <source>
        <dbReference type="EMBL" id="EME85488.1"/>
    </source>
</evidence>
<gene>
    <name evidence="2" type="ORF">MYCFIDRAFT_171416</name>
</gene>
<dbReference type="InterPro" id="IPR038883">
    <property type="entry name" value="AN11006-like"/>
</dbReference>
<dbReference type="AlphaFoldDB" id="M3B841"/>
<dbReference type="PANTHER" id="PTHR42085:SF8">
    <property type="entry name" value="F-BOX DOMAIN-CONTAINING PROTEIN"/>
    <property type="match status" value="1"/>
</dbReference>
<dbReference type="eggNOG" id="ENOG502TAFF">
    <property type="taxonomic scope" value="Eukaryota"/>
</dbReference>
<dbReference type="RefSeq" id="XP_007923083.1">
    <property type="nucleotide sequence ID" value="XM_007924892.1"/>
</dbReference>
<dbReference type="Proteomes" id="UP000016932">
    <property type="component" value="Unassembled WGS sequence"/>
</dbReference>
<evidence type="ECO:0000313" key="3">
    <source>
        <dbReference type="Proteomes" id="UP000016932"/>
    </source>
</evidence>
<organism evidence="2 3">
    <name type="scientific">Pseudocercospora fijiensis (strain CIRAD86)</name>
    <name type="common">Black leaf streak disease fungus</name>
    <name type="synonym">Mycosphaerella fijiensis</name>
    <dbReference type="NCBI Taxonomy" id="383855"/>
    <lineage>
        <taxon>Eukaryota</taxon>
        <taxon>Fungi</taxon>
        <taxon>Dikarya</taxon>
        <taxon>Ascomycota</taxon>
        <taxon>Pezizomycotina</taxon>
        <taxon>Dothideomycetes</taxon>
        <taxon>Dothideomycetidae</taxon>
        <taxon>Mycosphaerellales</taxon>
        <taxon>Mycosphaerellaceae</taxon>
        <taxon>Pseudocercospora</taxon>
    </lineage>
</organism>
<proteinExistence type="predicted"/>
<name>M3B841_PSEFD</name>
<dbReference type="PANTHER" id="PTHR42085">
    <property type="entry name" value="F-BOX DOMAIN-CONTAINING PROTEIN"/>
    <property type="match status" value="1"/>
</dbReference>
<dbReference type="KEGG" id="pfj:MYCFIDRAFT_171416"/>
<dbReference type="EMBL" id="KB446556">
    <property type="protein sequence ID" value="EME85488.1"/>
    <property type="molecule type" value="Genomic_DNA"/>
</dbReference>
<protein>
    <recommendedName>
        <fullName evidence="4">F-box domain-containing protein</fullName>
    </recommendedName>
</protein>
<dbReference type="GeneID" id="19332627"/>